<evidence type="ECO:0000313" key="14">
    <source>
        <dbReference type="Proteomes" id="UP000095038"/>
    </source>
</evidence>
<evidence type="ECO:0000256" key="10">
    <source>
        <dbReference type="ARBA" id="ARBA00023242"/>
    </source>
</evidence>
<keyword evidence="8" id="KW-0233">DNA recombination</keyword>
<keyword evidence="14" id="KW-1185">Reference proteome</keyword>
<gene>
    <name evidence="13" type="ORF">ASCRUDRAFT_115766</name>
</gene>
<evidence type="ECO:0000256" key="4">
    <source>
        <dbReference type="ARBA" id="ARBA00022741"/>
    </source>
</evidence>
<dbReference type="GO" id="GO:0005634">
    <property type="term" value="C:nucleus"/>
    <property type="evidence" value="ECO:0007669"/>
    <property type="project" value="UniProtKB-SubCell"/>
</dbReference>
<dbReference type="PANTHER" id="PTHR19306">
    <property type="entry name" value="STRUCTURAL MAINTENANCE OF CHROMOSOMES 5,6 SMC5, SMC6"/>
    <property type="match status" value="1"/>
</dbReference>
<feature type="coiled-coil region" evidence="11">
    <location>
        <begin position="228"/>
        <end position="269"/>
    </location>
</feature>
<evidence type="ECO:0000256" key="5">
    <source>
        <dbReference type="ARBA" id="ARBA00022763"/>
    </source>
</evidence>
<dbReference type="GeneID" id="30962463"/>
<keyword evidence="9" id="KW-0234">DNA repair</keyword>
<dbReference type="GO" id="GO:0030915">
    <property type="term" value="C:Smc5-Smc6 complex"/>
    <property type="evidence" value="ECO:0007669"/>
    <property type="project" value="TreeGrafter"/>
</dbReference>
<feature type="coiled-coil region" evidence="11">
    <location>
        <begin position="871"/>
        <end position="898"/>
    </location>
</feature>
<name>A0A1D2VBQ5_9ASCO</name>
<dbReference type="SUPFAM" id="SSF57997">
    <property type="entry name" value="Tropomyosin"/>
    <property type="match status" value="1"/>
</dbReference>
<feature type="region of interest" description="Disordered" evidence="12">
    <location>
        <begin position="1"/>
        <end position="20"/>
    </location>
</feature>
<dbReference type="PANTHER" id="PTHR19306:SF6">
    <property type="entry name" value="STRUCTURAL MAINTENANCE OF CHROMOSOMES PROTEIN 6"/>
    <property type="match status" value="1"/>
</dbReference>
<feature type="coiled-coil region" evidence="11">
    <location>
        <begin position="109"/>
        <end position="157"/>
    </location>
</feature>
<accession>A0A1D2VBQ5</accession>
<feature type="coiled-coil region" evidence="11">
    <location>
        <begin position="630"/>
        <end position="809"/>
    </location>
</feature>
<dbReference type="GO" id="GO:0003697">
    <property type="term" value="F:single-stranded DNA binding"/>
    <property type="evidence" value="ECO:0007669"/>
    <property type="project" value="TreeGrafter"/>
</dbReference>
<dbReference type="InParanoid" id="A0A1D2VBQ5"/>
<evidence type="ECO:0000256" key="8">
    <source>
        <dbReference type="ARBA" id="ARBA00023172"/>
    </source>
</evidence>
<organism evidence="13 14">
    <name type="scientific">Ascoidea rubescens DSM 1968</name>
    <dbReference type="NCBI Taxonomy" id="1344418"/>
    <lineage>
        <taxon>Eukaryota</taxon>
        <taxon>Fungi</taxon>
        <taxon>Dikarya</taxon>
        <taxon>Ascomycota</taxon>
        <taxon>Saccharomycotina</taxon>
        <taxon>Saccharomycetes</taxon>
        <taxon>Ascoideaceae</taxon>
        <taxon>Ascoidea</taxon>
    </lineage>
</organism>
<keyword evidence="10" id="KW-0539">Nucleus</keyword>
<evidence type="ECO:0000256" key="6">
    <source>
        <dbReference type="ARBA" id="ARBA00022840"/>
    </source>
</evidence>
<dbReference type="Gene3D" id="1.10.287.1490">
    <property type="match status" value="1"/>
</dbReference>
<protein>
    <submittedName>
        <fullName evidence="13">Uncharacterized protein</fullName>
    </submittedName>
</protein>
<dbReference type="GO" id="GO:0000724">
    <property type="term" value="P:double-strand break repair via homologous recombination"/>
    <property type="evidence" value="ECO:0007669"/>
    <property type="project" value="TreeGrafter"/>
</dbReference>
<evidence type="ECO:0000256" key="3">
    <source>
        <dbReference type="ARBA" id="ARBA00022454"/>
    </source>
</evidence>
<evidence type="ECO:0000256" key="9">
    <source>
        <dbReference type="ARBA" id="ARBA00023204"/>
    </source>
</evidence>
<keyword evidence="4" id="KW-0547">Nucleotide-binding</keyword>
<keyword evidence="7 11" id="KW-0175">Coiled coil</keyword>
<keyword evidence="6" id="KW-0067">ATP-binding</keyword>
<evidence type="ECO:0000256" key="11">
    <source>
        <dbReference type="SAM" id="Coils"/>
    </source>
</evidence>
<dbReference type="AlphaFoldDB" id="A0A1D2VBQ5"/>
<dbReference type="EMBL" id="KV454488">
    <property type="protein sequence ID" value="ODV59045.1"/>
    <property type="molecule type" value="Genomic_DNA"/>
</dbReference>
<proteinExistence type="predicted"/>
<dbReference type="Proteomes" id="UP000095038">
    <property type="component" value="Unassembled WGS sequence"/>
</dbReference>
<evidence type="ECO:0000256" key="2">
    <source>
        <dbReference type="ARBA" id="ARBA00004286"/>
    </source>
</evidence>
<keyword evidence="5" id="KW-0227">DNA damage</keyword>
<dbReference type="GO" id="GO:0005524">
    <property type="term" value="F:ATP binding"/>
    <property type="evidence" value="ECO:0007669"/>
    <property type="project" value="UniProtKB-KW"/>
</dbReference>
<evidence type="ECO:0000313" key="13">
    <source>
        <dbReference type="EMBL" id="ODV59045.1"/>
    </source>
</evidence>
<sequence length="939" mass="109297">MHDSSTNINNNNSSQSQGNNESTPPIYFFISKFSKVNDIILMFLKITNKKIKDLDNFSITNIHNEHFDKQHLLSYYGVRYMDIFKIFSKTEIYNNNNQKNSSLISSFLLFNKEVEIKNLEKNISALKSNYDTLNSSYTDLKQKYKSLETEKSNLHDSYNLVNNNYNVLKTNFNDLNKTYNTLNSDYNTLKSTYTTLDNDHTLLNSNYNAFKISNESIKASQAIISKNFSNISKENKALQLQISKLEKSNEESQKKIDSLNSQISTAMSTISNFKFEVTSLTNESTSKSYQITKINKTIEDLNKKLLTKTTQLSIKTKDLIALKNKVNKLTKALSDSNAENLLSANKYKDLNDELTYQNLVIFILNNQLSVFFNIISNEYFEPDFQKLLATYDKSLFSKIDLLLNSNLAPYYKNNNSKISILRQLKEIQIDHIQTLDSEFKIKVLNLLPLIEAFKDKYSKYSEISKRISSVHEVLSISNDSLIAREHVITKIIEKLKLPNLSIKNNPLDDIESKVIEKIDLFTSFETEIINLKKDNIILSSGINLMNNTIKNLRNDNTILHEEVNKQKDISKKYDNFYFELLAKFQIPHADIYDKKILLNQDIFDRLKKSIEAKIDIHIDSVIKSPIRLELSNLQKNYDLLLSQKKEINDTTLNLQNKLFYLQALHDILNEENDRRLKDLNTQILNLKIQKEEYENKIKSLNEEIKLSMNHKNNAIEKLRDIQTKFDEISRQSSIMKNNESEIISNWKKNYDTLQKENKILLAENGNLKLSKSQRIINLKLKVEETGKLLHKAKEENTELKEQLINISTITKTQYNELQRKYNEIFEESLEIANRKSQKVLYIKKKYNNLKKKYDDVLVETNILKNGNLARLLKLKGTCEQLREKLRSITQEKENILLKLLNYKNAHESFYGENSLASRTEDLSTDSAHIAKKRRASKLS</sequence>
<evidence type="ECO:0000256" key="12">
    <source>
        <dbReference type="SAM" id="MobiDB-lite"/>
    </source>
</evidence>
<dbReference type="GO" id="GO:0003684">
    <property type="term" value="F:damaged DNA binding"/>
    <property type="evidence" value="ECO:0007669"/>
    <property type="project" value="TreeGrafter"/>
</dbReference>
<dbReference type="Gene3D" id="1.20.5.340">
    <property type="match status" value="1"/>
</dbReference>
<evidence type="ECO:0000256" key="7">
    <source>
        <dbReference type="ARBA" id="ARBA00023054"/>
    </source>
</evidence>
<reference evidence="14" key="1">
    <citation type="submission" date="2016-05" db="EMBL/GenBank/DDBJ databases">
        <title>Comparative genomics of biotechnologically important yeasts.</title>
        <authorList>
            <consortium name="DOE Joint Genome Institute"/>
            <person name="Riley R."/>
            <person name="Haridas S."/>
            <person name="Wolfe K.H."/>
            <person name="Lopes M.R."/>
            <person name="Hittinger C.T."/>
            <person name="Goker M."/>
            <person name="Salamov A."/>
            <person name="Wisecaver J."/>
            <person name="Long T.M."/>
            <person name="Aerts A.L."/>
            <person name="Barry K."/>
            <person name="Choi C."/>
            <person name="Clum A."/>
            <person name="Coughlan A.Y."/>
            <person name="Deshpande S."/>
            <person name="Douglass A.P."/>
            <person name="Hanson S.J."/>
            <person name="Klenk H.-P."/>
            <person name="Labutti K."/>
            <person name="Lapidus A."/>
            <person name="Lindquist E."/>
            <person name="Lipzen A."/>
            <person name="Meier-Kolthoff J.P."/>
            <person name="Ohm R.A."/>
            <person name="Otillar R.P."/>
            <person name="Pangilinan J."/>
            <person name="Peng Y."/>
            <person name="Rokas A."/>
            <person name="Rosa C.A."/>
            <person name="Scheuner C."/>
            <person name="Sibirny A.A."/>
            <person name="Slot J.C."/>
            <person name="Stielow J.B."/>
            <person name="Sun H."/>
            <person name="Kurtzman C.P."/>
            <person name="Blackwell M."/>
            <person name="Grigoriev I.V."/>
            <person name="Jeffries T.W."/>
        </authorList>
    </citation>
    <scope>NUCLEOTIDE SEQUENCE [LARGE SCALE GENOMIC DNA]</scope>
    <source>
        <strain evidence="14">DSM 1968</strain>
    </source>
</reference>
<dbReference type="RefSeq" id="XP_020045352.1">
    <property type="nucleotide sequence ID" value="XM_020188827.1"/>
</dbReference>
<comment type="subcellular location">
    <subcellularLocation>
        <location evidence="2">Chromosome</location>
    </subcellularLocation>
    <subcellularLocation>
        <location evidence="1">Nucleus</location>
    </subcellularLocation>
</comment>
<dbReference type="GO" id="GO:0035861">
    <property type="term" value="C:site of double-strand break"/>
    <property type="evidence" value="ECO:0007669"/>
    <property type="project" value="TreeGrafter"/>
</dbReference>
<evidence type="ECO:0000256" key="1">
    <source>
        <dbReference type="ARBA" id="ARBA00004123"/>
    </source>
</evidence>
<keyword evidence="3" id="KW-0158">Chromosome</keyword>